<reference evidence="3 4" key="1">
    <citation type="submission" date="2023-07" db="EMBL/GenBank/DDBJ databases">
        <title>Comparative genomics of wheat-associated soil bacteria to identify genetic determinants of phenazine resistance.</title>
        <authorList>
            <person name="Mouncey N."/>
        </authorList>
    </citation>
    <scope>NUCLEOTIDE SEQUENCE [LARGE SCALE GENOMIC DNA]</scope>
    <source>
        <strain evidence="3 4">W2I7</strain>
    </source>
</reference>
<dbReference type="PANTHER" id="PTHR10742:SF410">
    <property type="entry name" value="LYSINE-SPECIFIC HISTONE DEMETHYLASE 2"/>
    <property type="match status" value="1"/>
</dbReference>
<sequence>MRMTRRELLIGAGAGALGVLLVSCTPEPKPTRTPTRTPSPLPTTNVPAPADSVRSSWATDQYSRGAVSYTRIGVQSDTRATLAEPVEGRVYFAGEATDVDNPSTMRGAIHSGESAAMRLRATAEAGERIAVIGAGLAGATVAADLADLDVEVTVFEARDRVGGRVHSHLDDDWPIPVQLGGWLVSPDDDSDLAESVDLASALWRSAGADIEPVANAPLDAAITLAQTFPADVSLTEALIATGADPEEPGLASLLAYLATTSGADAEKLSAWFPPALPRAASKGIVGDLGAYVRTQLSDAQLTLSSPVTRIAYDDAGVSLRLGTGESTSFDRVVVTVPLGVLQRDGIEFAPPLPFTHRGALNALGMGHVETIWLRYDEPFWDTEATIWHAVGDGPAGGGGLTLEDAVMVRTWINLLPVTGENLLVGIVGGDDAEKFAELEEEGALLSALTSLELFLPSGATG</sequence>
<proteinExistence type="predicted"/>
<dbReference type="RefSeq" id="WP_307359485.1">
    <property type="nucleotide sequence ID" value="NZ_JAUSXK010000001.1"/>
</dbReference>
<dbReference type="Gene3D" id="3.50.50.60">
    <property type="entry name" value="FAD/NAD(P)-binding domain"/>
    <property type="match status" value="3"/>
</dbReference>
<dbReference type="InterPro" id="IPR050281">
    <property type="entry name" value="Flavin_monoamine_oxidase"/>
</dbReference>
<feature type="region of interest" description="Disordered" evidence="1">
    <location>
        <begin position="25"/>
        <end position="55"/>
    </location>
</feature>
<organism evidence="3 4">
    <name type="scientific">Microbacterium murale</name>
    <dbReference type="NCBI Taxonomy" id="1081040"/>
    <lineage>
        <taxon>Bacteria</taxon>
        <taxon>Bacillati</taxon>
        <taxon>Actinomycetota</taxon>
        <taxon>Actinomycetes</taxon>
        <taxon>Micrococcales</taxon>
        <taxon>Microbacteriaceae</taxon>
        <taxon>Microbacterium</taxon>
    </lineage>
</organism>
<evidence type="ECO:0000313" key="4">
    <source>
        <dbReference type="Proteomes" id="UP001239085"/>
    </source>
</evidence>
<dbReference type="Proteomes" id="UP001239085">
    <property type="component" value="Unassembled WGS sequence"/>
</dbReference>
<dbReference type="SUPFAM" id="SSF54373">
    <property type="entry name" value="FAD-linked reductases, C-terminal domain"/>
    <property type="match status" value="1"/>
</dbReference>
<name>A0ABU0P6X6_9MICO</name>
<dbReference type="PANTHER" id="PTHR10742">
    <property type="entry name" value="FLAVIN MONOAMINE OXIDASE"/>
    <property type="match status" value="1"/>
</dbReference>
<feature type="domain" description="Amine oxidase" evidence="2">
    <location>
        <begin position="295"/>
        <end position="456"/>
    </location>
</feature>
<dbReference type="SUPFAM" id="SSF51905">
    <property type="entry name" value="FAD/NAD(P)-binding domain"/>
    <property type="match status" value="2"/>
</dbReference>
<evidence type="ECO:0000313" key="3">
    <source>
        <dbReference type="EMBL" id="MDQ0643078.1"/>
    </source>
</evidence>
<evidence type="ECO:0000259" key="2">
    <source>
        <dbReference type="Pfam" id="PF01593"/>
    </source>
</evidence>
<feature type="domain" description="Amine oxidase" evidence="2">
    <location>
        <begin position="44"/>
        <end position="119"/>
    </location>
</feature>
<protein>
    <submittedName>
        <fullName evidence="3">Monoamine oxidase</fullName>
    </submittedName>
</protein>
<dbReference type="Pfam" id="PF13450">
    <property type="entry name" value="NAD_binding_8"/>
    <property type="match status" value="1"/>
</dbReference>
<dbReference type="PROSITE" id="PS51257">
    <property type="entry name" value="PROKAR_LIPOPROTEIN"/>
    <property type="match status" value="1"/>
</dbReference>
<keyword evidence="4" id="KW-1185">Reference proteome</keyword>
<gene>
    <name evidence="3" type="ORF">QFZ46_001238</name>
</gene>
<feature type="compositionally biased region" description="Low complexity" evidence="1">
    <location>
        <begin position="25"/>
        <end position="44"/>
    </location>
</feature>
<dbReference type="Pfam" id="PF01593">
    <property type="entry name" value="Amino_oxidase"/>
    <property type="match status" value="2"/>
</dbReference>
<dbReference type="InterPro" id="IPR002937">
    <property type="entry name" value="Amino_oxidase"/>
</dbReference>
<comment type="caution">
    <text evidence="3">The sequence shown here is derived from an EMBL/GenBank/DDBJ whole genome shotgun (WGS) entry which is preliminary data.</text>
</comment>
<accession>A0ABU0P6X6</accession>
<dbReference type="InterPro" id="IPR036188">
    <property type="entry name" value="FAD/NAD-bd_sf"/>
</dbReference>
<evidence type="ECO:0000256" key="1">
    <source>
        <dbReference type="SAM" id="MobiDB-lite"/>
    </source>
</evidence>
<dbReference type="EMBL" id="JAUSXK010000001">
    <property type="protein sequence ID" value="MDQ0643078.1"/>
    <property type="molecule type" value="Genomic_DNA"/>
</dbReference>